<accession>A0A388SST6</accession>
<comment type="caution">
    <text evidence="2">The sequence shown here is derived from an EMBL/GenBank/DDBJ whole genome shotgun (WGS) entry which is preliminary data.</text>
</comment>
<dbReference type="EMBL" id="BGZL01000002">
    <property type="protein sequence ID" value="GBP99628.1"/>
    <property type="molecule type" value="Genomic_DNA"/>
</dbReference>
<proteinExistence type="predicted"/>
<gene>
    <name evidence="2" type="ORF">SSP531S_10230</name>
</gene>
<feature type="region of interest" description="Disordered" evidence="1">
    <location>
        <begin position="228"/>
        <end position="258"/>
    </location>
</feature>
<dbReference type="Proteomes" id="UP000265354">
    <property type="component" value="Unassembled WGS sequence"/>
</dbReference>
<evidence type="ECO:0000256" key="1">
    <source>
        <dbReference type="SAM" id="MobiDB-lite"/>
    </source>
</evidence>
<dbReference type="Gene3D" id="3.10.180.10">
    <property type="entry name" value="2,3-Dihydroxybiphenyl 1,2-Dioxygenase, domain 1"/>
    <property type="match status" value="1"/>
</dbReference>
<reference evidence="2 3" key="1">
    <citation type="submission" date="2018-07" db="EMBL/GenBank/DDBJ databases">
        <title>Whole Genome Shotgun Sequence of Streptomyces spongiicola strain 531S.</title>
        <authorList>
            <person name="Dohra H."/>
            <person name="Kodani S."/>
        </authorList>
    </citation>
    <scope>NUCLEOTIDE SEQUENCE [LARGE SCALE GENOMIC DNA]</scope>
    <source>
        <strain evidence="2 3">531S</strain>
    </source>
</reference>
<dbReference type="AlphaFoldDB" id="A0A388SST6"/>
<evidence type="ECO:0000313" key="3">
    <source>
        <dbReference type="Proteomes" id="UP000265354"/>
    </source>
</evidence>
<protein>
    <submittedName>
        <fullName evidence="2">Glyoxalase</fullName>
    </submittedName>
</protein>
<organism evidence="2 3">
    <name type="scientific">Streptomyces spongiicola</name>
    <dbReference type="NCBI Taxonomy" id="1690221"/>
    <lineage>
        <taxon>Bacteria</taxon>
        <taxon>Bacillati</taxon>
        <taxon>Actinomycetota</taxon>
        <taxon>Actinomycetes</taxon>
        <taxon>Kitasatosporales</taxon>
        <taxon>Streptomycetaceae</taxon>
        <taxon>Streptomyces</taxon>
    </lineage>
</organism>
<evidence type="ECO:0000313" key="2">
    <source>
        <dbReference type="EMBL" id="GBP99628.1"/>
    </source>
</evidence>
<dbReference type="InterPro" id="IPR029068">
    <property type="entry name" value="Glyas_Bleomycin-R_OHBP_Dase"/>
</dbReference>
<sequence>MEIVTEAMVRANETTVPVMPCASVEETLEFYQALGFEVSYRQTRPYVYLALEWSGFALHFGTPPRNIDPSREDAGACLVLVDEIAPYHAELTRAMRAAYGRVLAKGRPRITRFRPGASRFTLVDPSGNSIIFIQRDEPAKLEYGGSKTLTGLARALDNARILSEFRNDDRAALRVLTTALRRHESTSAPVDVARTLAALIELATALEDTGGVDEWQRRLTALDLTETERHQALKGPGDTEDLRIRPTGETAAPAADTP</sequence>
<dbReference type="SUPFAM" id="SSF54593">
    <property type="entry name" value="Glyoxalase/Bleomycin resistance protein/Dihydroxybiphenyl dioxygenase"/>
    <property type="match status" value="1"/>
</dbReference>
<name>A0A388SST6_9ACTN</name>